<proteinExistence type="inferred from homology"/>
<evidence type="ECO:0000256" key="1">
    <source>
        <dbReference type="ARBA" id="ARBA00023002"/>
    </source>
</evidence>
<dbReference type="STRING" id="981085.W9S1A9"/>
<dbReference type="PANTHER" id="PTHR43899:SF26">
    <property type="entry name" value="ENOYL-(ACYL CARRIER) REDUCTASE"/>
    <property type="match status" value="1"/>
</dbReference>
<dbReference type="AlphaFoldDB" id="W9S1A9"/>
<dbReference type="PRINTS" id="PR00081">
    <property type="entry name" value="GDHRDH"/>
</dbReference>
<comment type="similarity">
    <text evidence="2">Belongs to the short-chain dehydrogenases/reductases (SDR) family.</text>
</comment>
<evidence type="ECO:0000256" key="2">
    <source>
        <dbReference type="RuleBase" id="RU000363"/>
    </source>
</evidence>
<accession>W9S1A9</accession>
<dbReference type="Pfam" id="PF00106">
    <property type="entry name" value="adh_short"/>
    <property type="match status" value="1"/>
</dbReference>
<evidence type="ECO:0000313" key="4">
    <source>
        <dbReference type="EMBL" id="EXB82449.1"/>
    </source>
</evidence>
<protein>
    <submittedName>
        <fullName evidence="4">Inactive hydroxysteroid dehydrogenase-like protein 1</fullName>
    </submittedName>
</protein>
<dbReference type="InterPro" id="IPR002347">
    <property type="entry name" value="SDR_fam"/>
</dbReference>
<dbReference type="GO" id="GO:0045703">
    <property type="term" value="F:ketoreductase activity"/>
    <property type="evidence" value="ECO:0007669"/>
    <property type="project" value="TreeGrafter"/>
</dbReference>
<sequence length="321" mass="35786">MLPCLVHHQLYVTNQPIFLLLIIITSLGLFTILGRSISLLKWVFITFIRPSKNLIKIYGSWAMVTGATDGIGKAFAYQLAKQGLNLILVGRNSNKLKTVSKEILSEFPTTRIKTVIFDFSGDVSAGIKAVEEAIEGLDVGVLINNAGVTYPAARYFHEVDEKVWMNIVKVNLEGTTRVTRAVLPGMLQRKRGAIVNIGSGASIVVPSHPLYTIYAATKAYIDQFSRSLYVEYNRSGIDVQCQVPLYVVTKMVSEVASIEKTSLFIPSAEDYAKAAIRRIGYEARCTPYWAHSLQWFFASFLSEDILDAWRLAIGIRRRGII</sequence>
<feature type="transmembrane region" description="Helical" evidence="3">
    <location>
        <begin position="17"/>
        <end position="44"/>
    </location>
</feature>
<reference evidence="5" key="1">
    <citation type="submission" date="2013-01" db="EMBL/GenBank/DDBJ databases">
        <title>Draft Genome Sequence of a Mulberry Tree, Morus notabilis C.K. Schneid.</title>
        <authorList>
            <person name="He N."/>
            <person name="Zhao S."/>
        </authorList>
    </citation>
    <scope>NUCLEOTIDE SEQUENCE</scope>
</reference>
<dbReference type="Gene3D" id="3.40.50.720">
    <property type="entry name" value="NAD(P)-binding Rossmann-like Domain"/>
    <property type="match status" value="1"/>
</dbReference>
<organism evidence="4 5">
    <name type="scientific">Morus notabilis</name>
    <dbReference type="NCBI Taxonomy" id="981085"/>
    <lineage>
        <taxon>Eukaryota</taxon>
        <taxon>Viridiplantae</taxon>
        <taxon>Streptophyta</taxon>
        <taxon>Embryophyta</taxon>
        <taxon>Tracheophyta</taxon>
        <taxon>Spermatophyta</taxon>
        <taxon>Magnoliopsida</taxon>
        <taxon>eudicotyledons</taxon>
        <taxon>Gunneridae</taxon>
        <taxon>Pentapetalae</taxon>
        <taxon>rosids</taxon>
        <taxon>fabids</taxon>
        <taxon>Rosales</taxon>
        <taxon>Moraceae</taxon>
        <taxon>Moreae</taxon>
        <taxon>Morus</taxon>
    </lineage>
</organism>
<dbReference type="Proteomes" id="UP000030645">
    <property type="component" value="Unassembled WGS sequence"/>
</dbReference>
<evidence type="ECO:0000256" key="3">
    <source>
        <dbReference type="SAM" id="Phobius"/>
    </source>
</evidence>
<keyword evidence="1" id="KW-0560">Oxidoreductase</keyword>
<dbReference type="OrthoDB" id="5545019at2759"/>
<dbReference type="eggNOG" id="ENOG502QS3T">
    <property type="taxonomic scope" value="Eukaryota"/>
</dbReference>
<dbReference type="PANTHER" id="PTHR43899">
    <property type="entry name" value="RH59310P"/>
    <property type="match status" value="1"/>
</dbReference>
<keyword evidence="3" id="KW-0812">Transmembrane</keyword>
<dbReference type="CDD" id="cd05356">
    <property type="entry name" value="17beta-HSD1_like_SDR_c"/>
    <property type="match status" value="1"/>
</dbReference>
<name>W9S1A9_9ROSA</name>
<dbReference type="FunFam" id="3.40.50.720:FF:000341">
    <property type="entry name" value="very-long-chain 3-oxoacyl-CoA reductase 1"/>
    <property type="match status" value="1"/>
</dbReference>
<dbReference type="SUPFAM" id="SSF51735">
    <property type="entry name" value="NAD(P)-binding Rossmann-fold domains"/>
    <property type="match status" value="1"/>
</dbReference>
<dbReference type="GO" id="GO:0005783">
    <property type="term" value="C:endoplasmic reticulum"/>
    <property type="evidence" value="ECO:0007669"/>
    <property type="project" value="TreeGrafter"/>
</dbReference>
<dbReference type="InterPro" id="IPR036291">
    <property type="entry name" value="NAD(P)-bd_dom_sf"/>
</dbReference>
<evidence type="ECO:0000313" key="5">
    <source>
        <dbReference type="Proteomes" id="UP000030645"/>
    </source>
</evidence>
<dbReference type="KEGG" id="mnt:21410235"/>
<gene>
    <name evidence="4" type="ORF">L484_027623</name>
</gene>
<dbReference type="InterPro" id="IPR051019">
    <property type="entry name" value="VLCFA-Steroid_DH"/>
</dbReference>
<keyword evidence="5" id="KW-1185">Reference proteome</keyword>
<dbReference type="PRINTS" id="PR00080">
    <property type="entry name" value="SDRFAMILY"/>
</dbReference>
<keyword evidence="3" id="KW-0472">Membrane</keyword>
<keyword evidence="3" id="KW-1133">Transmembrane helix</keyword>
<dbReference type="PIRSF" id="PIRSF000126">
    <property type="entry name" value="11-beta-HSD1"/>
    <property type="match status" value="1"/>
</dbReference>
<dbReference type="EMBL" id="KE344869">
    <property type="protein sequence ID" value="EXB82449.1"/>
    <property type="molecule type" value="Genomic_DNA"/>
</dbReference>